<dbReference type="Proteomes" id="UP000565579">
    <property type="component" value="Unassembled WGS sequence"/>
</dbReference>
<feature type="domain" description="Aspartate/ornithine carbamoyltransferase carbamoyl-P binding" evidence="3">
    <location>
        <begin position="2"/>
        <end position="110"/>
    </location>
</feature>
<dbReference type="Gene3D" id="3.40.50.1370">
    <property type="entry name" value="Aspartate/ornithine carbamoyltransferase"/>
    <property type="match status" value="1"/>
</dbReference>
<dbReference type="GO" id="GO:0019240">
    <property type="term" value="P:citrulline biosynthetic process"/>
    <property type="evidence" value="ECO:0007669"/>
    <property type="project" value="TreeGrafter"/>
</dbReference>
<protein>
    <submittedName>
        <fullName evidence="4">Ornithine carbamoyltransferase</fullName>
    </submittedName>
</protein>
<dbReference type="PANTHER" id="PTHR45753">
    <property type="entry name" value="ORNITHINE CARBAMOYLTRANSFERASE, MITOCHONDRIAL"/>
    <property type="match status" value="1"/>
</dbReference>
<keyword evidence="1 4" id="KW-0808">Transferase</keyword>
<dbReference type="PRINTS" id="PR00102">
    <property type="entry name" value="OTCASE"/>
</dbReference>
<dbReference type="GO" id="GO:0042450">
    <property type="term" value="P:L-arginine biosynthetic process via ornithine"/>
    <property type="evidence" value="ECO:0007669"/>
    <property type="project" value="TreeGrafter"/>
</dbReference>
<evidence type="ECO:0000313" key="4">
    <source>
        <dbReference type="EMBL" id="MBB6553441.1"/>
    </source>
</evidence>
<dbReference type="RefSeq" id="WP_221525229.1">
    <property type="nucleotide sequence ID" value="NZ_BAAAXY010000226.1"/>
</dbReference>
<evidence type="ECO:0000259" key="3">
    <source>
        <dbReference type="Pfam" id="PF02729"/>
    </source>
</evidence>
<dbReference type="GO" id="GO:0016597">
    <property type="term" value="F:amino acid binding"/>
    <property type="evidence" value="ECO:0007669"/>
    <property type="project" value="InterPro"/>
</dbReference>
<evidence type="ECO:0000313" key="5">
    <source>
        <dbReference type="Proteomes" id="UP000565579"/>
    </source>
</evidence>
<reference evidence="4 5" key="1">
    <citation type="submission" date="2020-08" db="EMBL/GenBank/DDBJ databases">
        <title>Sequencing the genomes of 1000 actinobacteria strains.</title>
        <authorList>
            <person name="Klenk H.-P."/>
        </authorList>
    </citation>
    <scope>NUCLEOTIDE SEQUENCE [LARGE SCALE GENOMIC DNA]</scope>
    <source>
        <strain evidence="4 5">DSM 43768</strain>
    </source>
</reference>
<dbReference type="AlphaFoldDB" id="A0A7X0U361"/>
<evidence type="ECO:0000256" key="1">
    <source>
        <dbReference type="ARBA" id="ARBA00022679"/>
    </source>
</evidence>
<dbReference type="EMBL" id="JACHMI010000001">
    <property type="protein sequence ID" value="MBB6553441.1"/>
    <property type="molecule type" value="Genomic_DNA"/>
</dbReference>
<dbReference type="InterPro" id="IPR006132">
    <property type="entry name" value="Asp/Orn_carbamoyltranf_P-bd"/>
</dbReference>
<dbReference type="PROSITE" id="PS00097">
    <property type="entry name" value="CARBAMOYLTRANSFERASE"/>
    <property type="match status" value="1"/>
</dbReference>
<sequence length="139" mass="14972">MKDLLRIADLTEHDLAYLLDRAEHLKRHPGAAGDPLEGQTVLLHFAKPSTRTRVSTETAVVRPGGVPLTVAPAELQLGRGETIADTARVIGSYAAAVVIRTFDHDDVARVRPVRRGPGDQRAHRRPSPAAGARRPADPA</sequence>
<organism evidence="4 5">
    <name type="scientific">Nonomuraea rubra</name>
    <dbReference type="NCBI Taxonomy" id="46180"/>
    <lineage>
        <taxon>Bacteria</taxon>
        <taxon>Bacillati</taxon>
        <taxon>Actinomycetota</taxon>
        <taxon>Actinomycetes</taxon>
        <taxon>Streptosporangiales</taxon>
        <taxon>Streptosporangiaceae</taxon>
        <taxon>Nonomuraea</taxon>
    </lineage>
</organism>
<dbReference type="PANTHER" id="PTHR45753:SF3">
    <property type="entry name" value="ORNITHINE TRANSCARBAMYLASE, MITOCHONDRIAL"/>
    <property type="match status" value="1"/>
</dbReference>
<dbReference type="SUPFAM" id="SSF53671">
    <property type="entry name" value="Aspartate/ornithine carbamoyltransferase"/>
    <property type="match status" value="1"/>
</dbReference>
<dbReference type="InterPro" id="IPR006130">
    <property type="entry name" value="Asp/Orn_carbamoylTrfase"/>
</dbReference>
<proteinExistence type="predicted"/>
<dbReference type="InterPro" id="IPR036901">
    <property type="entry name" value="Asp/Orn_carbamoylTrfase_sf"/>
</dbReference>
<feature type="region of interest" description="Disordered" evidence="2">
    <location>
        <begin position="108"/>
        <end position="139"/>
    </location>
</feature>
<keyword evidence="5" id="KW-1185">Reference proteome</keyword>
<evidence type="ECO:0000256" key="2">
    <source>
        <dbReference type="SAM" id="MobiDB-lite"/>
    </source>
</evidence>
<comment type="caution">
    <text evidence="4">The sequence shown here is derived from an EMBL/GenBank/DDBJ whole genome shotgun (WGS) entry which is preliminary data.</text>
</comment>
<dbReference type="InterPro" id="IPR002292">
    <property type="entry name" value="Orn/put_carbamltrans"/>
</dbReference>
<gene>
    <name evidence="4" type="ORF">HD593_008236</name>
</gene>
<accession>A0A7X0U361</accession>
<dbReference type="Pfam" id="PF02729">
    <property type="entry name" value="OTCace_N"/>
    <property type="match status" value="1"/>
</dbReference>
<name>A0A7X0U361_9ACTN</name>
<dbReference type="GO" id="GO:0004585">
    <property type="term" value="F:ornithine carbamoyltransferase activity"/>
    <property type="evidence" value="ECO:0007669"/>
    <property type="project" value="TreeGrafter"/>
</dbReference>